<dbReference type="FunFam" id="3.40.720.10:FF:000017">
    <property type="entry name" value="Predicted protein"/>
    <property type="match status" value="1"/>
</dbReference>
<reference evidence="2 3" key="2">
    <citation type="journal article" date="2019" name="G3 (Bethesda)">
        <title>Hybrid Assembly of the Genome of the Entomopathogenic Nematode Steinernema carpocapsae Identifies the X-Chromosome.</title>
        <authorList>
            <person name="Serra L."/>
            <person name="Macchietto M."/>
            <person name="Macias-Munoz A."/>
            <person name="McGill C.J."/>
            <person name="Rodriguez I.M."/>
            <person name="Rodriguez B."/>
            <person name="Murad R."/>
            <person name="Mortazavi A."/>
        </authorList>
    </citation>
    <scope>NUCLEOTIDE SEQUENCE [LARGE SCALE GENOMIC DNA]</scope>
    <source>
        <strain evidence="2 3">ALL</strain>
    </source>
</reference>
<dbReference type="AlphaFoldDB" id="A0A4U5MJ53"/>
<dbReference type="PANTHER" id="PTHR10974:SF35">
    <property type="entry name" value="SULFATASE DOMAIN-CONTAINING PROTEIN"/>
    <property type="match status" value="1"/>
</dbReference>
<evidence type="ECO:0000256" key="1">
    <source>
        <dbReference type="SAM" id="Phobius"/>
    </source>
</evidence>
<proteinExistence type="predicted"/>
<dbReference type="SUPFAM" id="SSF53649">
    <property type="entry name" value="Alkaline phosphatase-like"/>
    <property type="match status" value="1"/>
</dbReference>
<dbReference type="EMBL" id="AZBU02000007">
    <property type="protein sequence ID" value="TKR69410.1"/>
    <property type="molecule type" value="Genomic_DNA"/>
</dbReference>
<dbReference type="STRING" id="34508.A0A4U5MJ53"/>
<dbReference type="InterPro" id="IPR017850">
    <property type="entry name" value="Alkaline_phosphatase_core_sf"/>
</dbReference>
<gene>
    <name evidence="2" type="ORF">L596_021575</name>
</gene>
<evidence type="ECO:0000313" key="2">
    <source>
        <dbReference type="EMBL" id="TKR69410.1"/>
    </source>
</evidence>
<dbReference type="Pfam" id="PF02995">
    <property type="entry name" value="DUF229"/>
    <property type="match status" value="1"/>
</dbReference>
<reference evidence="2 3" key="1">
    <citation type="journal article" date="2015" name="Genome Biol.">
        <title>Comparative genomics of Steinernema reveals deeply conserved gene regulatory networks.</title>
        <authorList>
            <person name="Dillman A.R."/>
            <person name="Macchietto M."/>
            <person name="Porter C.F."/>
            <person name="Rogers A."/>
            <person name="Williams B."/>
            <person name="Antoshechkin I."/>
            <person name="Lee M.M."/>
            <person name="Goodwin Z."/>
            <person name="Lu X."/>
            <person name="Lewis E.E."/>
            <person name="Goodrich-Blair H."/>
            <person name="Stock S.P."/>
            <person name="Adams B.J."/>
            <person name="Sternberg P.W."/>
            <person name="Mortazavi A."/>
        </authorList>
    </citation>
    <scope>NUCLEOTIDE SEQUENCE [LARGE SCALE GENOMIC DNA]</scope>
    <source>
        <strain evidence="2 3">ALL</strain>
    </source>
</reference>
<name>A0A4U5MJ53_STECR</name>
<dbReference type="CDD" id="cd16021">
    <property type="entry name" value="ALP_like"/>
    <property type="match status" value="1"/>
</dbReference>
<keyword evidence="1" id="KW-0812">Transmembrane</keyword>
<dbReference type="OrthoDB" id="413313at2759"/>
<dbReference type="Gene3D" id="3.40.720.10">
    <property type="entry name" value="Alkaline Phosphatase, subunit A"/>
    <property type="match status" value="1"/>
</dbReference>
<dbReference type="InterPro" id="IPR004245">
    <property type="entry name" value="DUF229"/>
</dbReference>
<accession>A0A4U5MJ53</accession>
<evidence type="ECO:0000313" key="3">
    <source>
        <dbReference type="Proteomes" id="UP000298663"/>
    </source>
</evidence>
<organism evidence="2 3">
    <name type="scientific">Steinernema carpocapsae</name>
    <name type="common">Entomopathogenic nematode</name>
    <dbReference type="NCBI Taxonomy" id="34508"/>
    <lineage>
        <taxon>Eukaryota</taxon>
        <taxon>Metazoa</taxon>
        <taxon>Ecdysozoa</taxon>
        <taxon>Nematoda</taxon>
        <taxon>Chromadorea</taxon>
        <taxon>Rhabditida</taxon>
        <taxon>Tylenchina</taxon>
        <taxon>Panagrolaimomorpha</taxon>
        <taxon>Strongyloidoidea</taxon>
        <taxon>Steinernematidae</taxon>
        <taxon>Steinernema</taxon>
    </lineage>
</organism>
<keyword evidence="3" id="KW-1185">Reference proteome</keyword>
<protein>
    <submittedName>
        <fullName evidence="2">Uncharacterized protein</fullName>
    </submittedName>
</protein>
<dbReference type="GO" id="GO:0005615">
    <property type="term" value="C:extracellular space"/>
    <property type="evidence" value="ECO:0007669"/>
    <property type="project" value="TreeGrafter"/>
</dbReference>
<keyword evidence="1" id="KW-0472">Membrane</keyword>
<dbReference type="Proteomes" id="UP000298663">
    <property type="component" value="Unassembled WGS sequence"/>
</dbReference>
<feature type="transmembrane region" description="Helical" evidence="1">
    <location>
        <begin position="31"/>
        <end position="51"/>
    </location>
</feature>
<sequence length="650" mass="74880">MWSDADLNLPTASNVMSRNFSYFGCSSKLRLGFLIATLASIFAFYYLFIAVRTVPLELIHYQNLLKEFSTKDNTCNVPRLDPWDPSILKYYSEPGPLKCKEVQPEVVRLENGVLKISEDYKFSATCQYRSFRHYSGVSDSDLFYGNWTEIDPKAGRKVEKDEFMEVECTRKGLIPVTFYKYHFHQIVPVKKSIEASSVDHPSVLMFGLDGLSHSNMIRQLPLTHTLMQKMGFVDFNGHVKVADNTYPNWVAILTGKQGTKMTDFANELPDDLHMFYDDFPMIWSNFSDAGYATFFAEDRPDMGTFNYEGCCGFKFRPTDHYFRPFWMASYWTMVSSRSSPFCYNAEPKHMTQLRYLQEFIDKYQGKRTFALQWSQDMSHDYLNLIGSADMDYKAFFKANEAKWDDTIVIFFSDHGQRYDKIRETLVGRLESRLPYLSIRIPPKLKEKYPHLQENLMKNAERFTTHYDTHATLAQIATGNFTEASLPSTPQRAYSFFQPHPAKRTCQEARIPKDYCPCYNELELKAEDAVEPAHHLLSFINNRLSRAETLLNFKCLQLSLNSITASTVELPPDQLIKDRHVDGVVSAGLTISYHISLQAQPPSNAVLEGTVVKDLETGEWKVTGEIERNNKYGNTSHCVSDRSLKKMCHCI</sequence>
<dbReference type="PANTHER" id="PTHR10974">
    <property type="entry name" value="FI08016P-RELATED"/>
    <property type="match status" value="1"/>
</dbReference>
<keyword evidence="1" id="KW-1133">Transmembrane helix</keyword>
<comment type="caution">
    <text evidence="2">The sequence shown here is derived from an EMBL/GenBank/DDBJ whole genome shotgun (WGS) entry which is preliminary data.</text>
</comment>